<reference evidence="12" key="2">
    <citation type="submission" date="2018-11" db="EMBL/GenBank/DDBJ databases">
        <title>Trombidioid mite genomics.</title>
        <authorList>
            <person name="Dong X."/>
        </authorList>
    </citation>
    <scope>NUCLEOTIDE SEQUENCE</scope>
    <source>
        <strain evidence="12">UoL-WK</strain>
    </source>
</reference>
<dbReference type="GO" id="GO:0000139">
    <property type="term" value="C:Golgi membrane"/>
    <property type="evidence" value="ECO:0007669"/>
    <property type="project" value="TreeGrafter"/>
</dbReference>
<dbReference type="GO" id="GO:0046513">
    <property type="term" value="P:ceramide biosynthetic process"/>
    <property type="evidence" value="ECO:0007669"/>
    <property type="project" value="TreeGrafter"/>
</dbReference>
<dbReference type="Proteomes" id="UP000285301">
    <property type="component" value="Unassembled WGS sequence"/>
</dbReference>
<feature type="domain" description="SAM" evidence="10">
    <location>
        <begin position="47"/>
        <end position="112"/>
    </location>
</feature>
<keyword evidence="6 9" id="KW-1133">Transmembrane helix</keyword>
<name>A0A3S3PM50_9ACAR</name>
<dbReference type="InterPro" id="IPR001660">
    <property type="entry name" value="SAM"/>
</dbReference>
<dbReference type="OrthoDB" id="422827at2759"/>
<feature type="transmembrane region" description="Helical" evidence="9">
    <location>
        <begin position="352"/>
        <end position="371"/>
    </location>
</feature>
<evidence type="ECO:0000313" key="15">
    <source>
        <dbReference type="Proteomes" id="UP000285301"/>
    </source>
</evidence>
<dbReference type="PROSITE" id="PS50105">
    <property type="entry name" value="SAM_DOMAIN"/>
    <property type="match status" value="1"/>
</dbReference>
<dbReference type="AlphaFoldDB" id="A0A3S3PM50"/>
<dbReference type="InterPro" id="IPR045221">
    <property type="entry name" value="Sphingomyelin_synth-like"/>
</dbReference>
<dbReference type="EMBL" id="NCKU01001279">
    <property type="protein sequence ID" value="RWS12548.1"/>
    <property type="molecule type" value="Genomic_DNA"/>
</dbReference>
<dbReference type="Pfam" id="PF00536">
    <property type="entry name" value="SAM_1"/>
    <property type="match status" value="1"/>
</dbReference>
<keyword evidence="15" id="KW-1185">Reference proteome</keyword>
<evidence type="ECO:0000313" key="14">
    <source>
        <dbReference type="EMBL" id="RWS13348.1"/>
    </source>
</evidence>
<evidence type="ECO:0000256" key="1">
    <source>
        <dbReference type="ARBA" id="ARBA00004141"/>
    </source>
</evidence>
<comment type="subcellular location">
    <subcellularLocation>
        <location evidence="1">Membrane</location>
        <topology evidence="1">Multi-pass membrane protein</topology>
    </subcellularLocation>
</comment>
<dbReference type="Gene3D" id="1.10.150.50">
    <property type="entry name" value="Transcription Factor, Ets-1"/>
    <property type="match status" value="1"/>
</dbReference>
<proteinExistence type="inferred from homology"/>
<dbReference type="SUPFAM" id="SSF47769">
    <property type="entry name" value="SAM/Pointed domain"/>
    <property type="match status" value="1"/>
</dbReference>
<dbReference type="PANTHER" id="PTHR21290">
    <property type="entry name" value="SPHINGOMYELIN SYNTHETASE"/>
    <property type="match status" value="1"/>
</dbReference>
<evidence type="ECO:0000256" key="6">
    <source>
        <dbReference type="ARBA" id="ARBA00022989"/>
    </source>
</evidence>
<feature type="transmembrane region" description="Helical" evidence="9">
    <location>
        <begin position="328"/>
        <end position="345"/>
    </location>
</feature>
<evidence type="ECO:0000313" key="13">
    <source>
        <dbReference type="EMBL" id="RWS13344.1"/>
    </source>
</evidence>
<evidence type="ECO:0000256" key="7">
    <source>
        <dbReference type="ARBA" id="ARBA00023098"/>
    </source>
</evidence>
<feature type="transmembrane region" description="Helical" evidence="9">
    <location>
        <begin position="184"/>
        <end position="205"/>
    </location>
</feature>
<evidence type="ECO:0000313" key="11">
    <source>
        <dbReference type="EMBL" id="RWS12548.1"/>
    </source>
</evidence>
<dbReference type="EMBL" id="NCKU01001018">
    <property type="protein sequence ID" value="RWS13348.1"/>
    <property type="molecule type" value="Genomic_DNA"/>
</dbReference>
<feature type="non-terminal residue" evidence="12">
    <location>
        <position position="1"/>
    </location>
</feature>
<evidence type="ECO:0000256" key="4">
    <source>
        <dbReference type="ARBA" id="ARBA00022692"/>
    </source>
</evidence>
<evidence type="ECO:0000256" key="3">
    <source>
        <dbReference type="ARBA" id="ARBA00022679"/>
    </source>
</evidence>
<accession>A0A3S3PM50</accession>
<dbReference type="InterPro" id="IPR013761">
    <property type="entry name" value="SAM/pointed_sf"/>
</dbReference>
<dbReference type="GO" id="GO:0033188">
    <property type="term" value="F:sphingomyelin synthase activity"/>
    <property type="evidence" value="ECO:0007669"/>
    <property type="project" value="TreeGrafter"/>
</dbReference>
<feature type="transmembrane region" description="Helical" evidence="9">
    <location>
        <begin position="265"/>
        <end position="286"/>
    </location>
</feature>
<evidence type="ECO:0000256" key="5">
    <source>
        <dbReference type="ARBA" id="ARBA00022919"/>
    </source>
</evidence>
<evidence type="ECO:0000256" key="9">
    <source>
        <dbReference type="SAM" id="Phobius"/>
    </source>
</evidence>
<dbReference type="GO" id="GO:0047493">
    <property type="term" value="F:ceramide cholinephosphotransferase activity"/>
    <property type="evidence" value="ECO:0007669"/>
    <property type="project" value="TreeGrafter"/>
</dbReference>
<dbReference type="EMBL" id="NCKU01001276">
    <property type="protein sequence ID" value="RWS12559.1"/>
    <property type="molecule type" value="Genomic_DNA"/>
</dbReference>
<evidence type="ECO:0000256" key="8">
    <source>
        <dbReference type="ARBA" id="ARBA00023136"/>
    </source>
</evidence>
<comment type="caution">
    <text evidence="12">The sequence shown here is derived from an EMBL/GenBank/DDBJ whole genome shotgun (WGS) entry which is preliminary data.</text>
</comment>
<reference evidence="12 15" key="1">
    <citation type="journal article" date="2018" name="Gigascience">
        <title>Genomes of trombidid mites reveal novel predicted allergens and laterally-transferred genes associated with secondary metabolism.</title>
        <authorList>
            <person name="Dong X."/>
            <person name="Chaisiri K."/>
            <person name="Xia D."/>
            <person name="Armstrong S.D."/>
            <person name="Fang Y."/>
            <person name="Donnelly M.J."/>
            <person name="Kadowaki T."/>
            <person name="McGarry J.W."/>
            <person name="Darby A.C."/>
            <person name="Makepeace B.L."/>
        </authorList>
    </citation>
    <scope>NUCLEOTIDE SEQUENCE [LARGE SCALE GENOMIC DNA]</scope>
    <source>
        <strain evidence="12">UoL-WK</strain>
    </source>
</reference>
<dbReference type="STRING" id="1965070.A0A3S3PM50"/>
<evidence type="ECO:0000256" key="2">
    <source>
        <dbReference type="ARBA" id="ARBA00005441"/>
    </source>
</evidence>
<dbReference type="Pfam" id="PF14360">
    <property type="entry name" value="PAP2_C"/>
    <property type="match status" value="1"/>
</dbReference>
<dbReference type="EMBL" id="NCKU01001020">
    <property type="protein sequence ID" value="RWS13344.1"/>
    <property type="molecule type" value="Genomic_DNA"/>
</dbReference>
<organism evidence="12 15">
    <name type="scientific">Dinothrombium tinctorium</name>
    <dbReference type="NCBI Taxonomy" id="1965070"/>
    <lineage>
        <taxon>Eukaryota</taxon>
        <taxon>Metazoa</taxon>
        <taxon>Ecdysozoa</taxon>
        <taxon>Arthropoda</taxon>
        <taxon>Chelicerata</taxon>
        <taxon>Arachnida</taxon>
        <taxon>Acari</taxon>
        <taxon>Acariformes</taxon>
        <taxon>Trombidiformes</taxon>
        <taxon>Prostigmata</taxon>
        <taxon>Anystina</taxon>
        <taxon>Parasitengona</taxon>
        <taxon>Trombidioidea</taxon>
        <taxon>Trombidiidae</taxon>
        <taxon>Dinothrombium</taxon>
    </lineage>
</organism>
<gene>
    <name evidence="14" type="ORF">B4U79_12317</name>
    <name evidence="11" type="ORF">B4U79_13363</name>
    <name evidence="12" type="ORF">B4U79_14121</name>
    <name evidence="13" type="ORF">B4U79_15629</name>
</gene>
<dbReference type="GO" id="GO:0005789">
    <property type="term" value="C:endoplasmic reticulum membrane"/>
    <property type="evidence" value="ECO:0007669"/>
    <property type="project" value="TreeGrafter"/>
</dbReference>
<keyword evidence="8 9" id="KW-0472">Membrane</keyword>
<protein>
    <submittedName>
        <fullName evidence="12">Sphingomyelin synthase-related protein 1-like protein</fullName>
    </submittedName>
</protein>
<feature type="transmembrane region" description="Helical" evidence="9">
    <location>
        <begin position="377"/>
        <end position="395"/>
    </location>
</feature>
<keyword evidence="5" id="KW-0746">Sphingolipid metabolism</keyword>
<dbReference type="PANTHER" id="PTHR21290:SF25">
    <property type="entry name" value="SPHINGOMYELIN SYNTHASE-RELATED PROTEIN 1"/>
    <property type="match status" value="1"/>
</dbReference>
<evidence type="ECO:0000259" key="10">
    <source>
        <dbReference type="PROSITE" id="PS50105"/>
    </source>
</evidence>
<dbReference type="GO" id="GO:0005886">
    <property type="term" value="C:plasma membrane"/>
    <property type="evidence" value="ECO:0007669"/>
    <property type="project" value="TreeGrafter"/>
</dbReference>
<keyword evidence="4 9" id="KW-0812">Transmembrane</keyword>
<dbReference type="InterPro" id="IPR025749">
    <property type="entry name" value="Sphingomyelin_synth-like_dom"/>
</dbReference>
<dbReference type="SMART" id="SM00454">
    <property type="entry name" value="SAM"/>
    <property type="match status" value="1"/>
</dbReference>
<sequence>SRKCESAFRNRVKVAFESSPKMEKEAKSEINDTRESCDQLPDSVEQWSTREVLIWLRANNFYMYSELFESHKIDGISLLLLTEDDLKKNPFKMEVLGDIKRLYFLIYQLQQNNACTFRNLLRHSSKKFNSRSNRYFLNEHEQRVHRDSISRDSDLFSLNEEIDSESNLREVSHQKDLKPEAWKALVSMIYFFSVTWITAIVMVIVHDRVPDMQTYPPLPDIFLDNVPLIPWAFTMCELCGLILFITWSTILLFHKHRFILLRRMFSLFGSVFLLRCVTMMITSLSVPGRHLQCKARPYGNWTERLHQAYVIWQGGGMSIQGVRTCGDYMFSGHTVVLTLLNFFITEYTPPRLYYIHTLSWVLNLFGIFFILAAHEHYSIDVFIAFYISTRLFLYYHTLANNRALKQGDRMRTRIWFPLFYFFESGVDGIVPNQFEYPFKTSFFLSWKEKLEKKYL</sequence>
<keyword evidence="7" id="KW-0443">Lipid metabolism</keyword>
<evidence type="ECO:0000313" key="12">
    <source>
        <dbReference type="EMBL" id="RWS12559.1"/>
    </source>
</evidence>
<keyword evidence="3" id="KW-0808">Transferase</keyword>
<comment type="similarity">
    <text evidence="2">Belongs to the sphingomyelin synthase family.</text>
</comment>
<feature type="transmembrane region" description="Helical" evidence="9">
    <location>
        <begin position="228"/>
        <end position="253"/>
    </location>
</feature>